<protein>
    <submittedName>
        <fullName evidence="1">HAD family phosphatase</fullName>
    </submittedName>
</protein>
<dbReference type="Gene3D" id="3.40.50.1000">
    <property type="entry name" value="HAD superfamily/HAD-like"/>
    <property type="match status" value="1"/>
</dbReference>
<reference evidence="1 2" key="1">
    <citation type="submission" date="2020-07" db="EMBL/GenBank/DDBJ databases">
        <authorList>
            <person name="Feng X."/>
        </authorList>
    </citation>
    <scope>NUCLEOTIDE SEQUENCE [LARGE SCALE GENOMIC DNA]</scope>
    <source>
        <strain evidence="1 2">JCM14086</strain>
    </source>
</reference>
<evidence type="ECO:0000313" key="1">
    <source>
        <dbReference type="EMBL" id="MBC2600464.1"/>
    </source>
</evidence>
<dbReference type="InterPro" id="IPR023198">
    <property type="entry name" value="PGP-like_dom2"/>
</dbReference>
<dbReference type="CDD" id="cd07505">
    <property type="entry name" value="HAD_BPGM-like"/>
    <property type="match status" value="1"/>
</dbReference>
<dbReference type="EMBL" id="JACHVA010000019">
    <property type="protein sequence ID" value="MBC2600464.1"/>
    <property type="molecule type" value="Genomic_DNA"/>
</dbReference>
<dbReference type="NCBIfam" id="TIGR01509">
    <property type="entry name" value="HAD-SF-IA-v3"/>
    <property type="match status" value="1"/>
</dbReference>
<keyword evidence="2" id="KW-1185">Reference proteome</keyword>
<dbReference type="Gene3D" id="1.10.150.240">
    <property type="entry name" value="Putative phosphatase, domain 2"/>
    <property type="match status" value="1"/>
</dbReference>
<dbReference type="SUPFAM" id="SSF56784">
    <property type="entry name" value="HAD-like"/>
    <property type="match status" value="1"/>
</dbReference>
<dbReference type="RefSeq" id="WP_185691212.1">
    <property type="nucleotide sequence ID" value="NZ_JACHVA010000019.1"/>
</dbReference>
<dbReference type="SFLD" id="SFLDG01129">
    <property type="entry name" value="C1.5:_HAD__Beta-PGM__Phosphata"/>
    <property type="match status" value="1"/>
</dbReference>
<proteinExistence type="predicted"/>
<dbReference type="PRINTS" id="PR00413">
    <property type="entry name" value="HADHALOGNASE"/>
</dbReference>
<dbReference type="InterPro" id="IPR023214">
    <property type="entry name" value="HAD_sf"/>
</dbReference>
<dbReference type="PANTHER" id="PTHR43481">
    <property type="entry name" value="FRUCTOSE-1-PHOSPHATE PHOSPHATASE"/>
    <property type="match status" value="1"/>
</dbReference>
<evidence type="ECO:0000313" key="2">
    <source>
        <dbReference type="Proteomes" id="UP000525652"/>
    </source>
</evidence>
<dbReference type="Proteomes" id="UP000525652">
    <property type="component" value="Unassembled WGS sequence"/>
</dbReference>
<dbReference type="InterPro" id="IPR036412">
    <property type="entry name" value="HAD-like_sf"/>
</dbReference>
<comment type="caution">
    <text evidence="1">The sequence shown here is derived from an EMBL/GenBank/DDBJ whole genome shotgun (WGS) entry which is preliminary data.</text>
</comment>
<dbReference type="InterPro" id="IPR006439">
    <property type="entry name" value="HAD-SF_hydro_IA"/>
</dbReference>
<sequence>MSLTLPPGRFDAYIFDCDGTLIDSMPLHLEAWNYGLRQAGADWDIPEDYFYDSAGKSLLQVVEELNARFPGKLLAENVGEHKEEFYHRKIHDLKAFSDVVEHLKEARDRGIPTAVASGSARFAVEKSLEVTGLISMVDVIVAAEDVTRGKPAPDCFLLAAEQLGVDPLRCLVFEDGKAGLKAAGICGMATVEVDARRGAALHV</sequence>
<dbReference type="AlphaFoldDB" id="A0A7X1AV62"/>
<dbReference type="GO" id="GO:0050308">
    <property type="term" value="F:sugar-phosphatase activity"/>
    <property type="evidence" value="ECO:0007669"/>
    <property type="project" value="TreeGrafter"/>
</dbReference>
<name>A0A7X1AV62_9BACT</name>
<dbReference type="InterPro" id="IPR051806">
    <property type="entry name" value="HAD-like_SPP"/>
</dbReference>
<dbReference type="Pfam" id="PF00702">
    <property type="entry name" value="Hydrolase"/>
    <property type="match status" value="1"/>
</dbReference>
<dbReference type="SFLD" id="SFLDS00003">
    <property type="entry name" value="Haloacid_Dehalogenase"/>
    <property type="match status" value="1"/>
</dbReference>
<gene>
    <name evidence="1" type="ORF">H5P30_01580</name>
</gene>
<dbReference type="PANTHER" id="PTHR43481:SF4">
    <property type="entry name" value="GLYCEROL-1-PHOSPHATE PHOSPHOHYDROLASE 1-RELATED"/>
    <property type="match status" value="1"/>
</dbReference>
<organism evidence="1 2">
    <name type="scientific">Puniceicoccus vermicola</name>
    <dbReference type="NCBI Taxonomy" id="388746"/>
    <lineage>
        <taxon>Bacteria</taxon>
        <taxon>Pseudomonadati</taxon>
        <taxon>Verrucomicrobiota</taxon>
        <taxon>Opitutia</taxon>
        <taxon>Puniceicoccales</taxon>
        <taxon>Puniceicoccaceae</taxon>
        <taxon>Puniceicoccus</taxon>
    </lineage>
</organism>
<accession>A0A7X1AV62</accession>